<accession>A0A6N2LWW5</accession>
<proteinExistence type="predicted"/>
<evidence type="ECO:0000256" key="1">
    <source>
        <dbReference type="SAM" id="MobiDB-lite"/>
    </source>
</evidence>
<dbReference type="EMBL" id="CAADRP010001606">
    <property type="protein sequence ID" value="VFU44625.1"/>
    <property type="molecule type" value="Genomic_DNA"/>
</dbReference>
<sequence>MLTFMLENVRAMNKTKIKLLQEASLEFKIHRMISDGTTSWLENPERHNLEIERSPAMFASKGAPGMLVSKGAMVVFELKGATAMFELNPHSDEPRQADKHLKVGEEYFPRDIVPPPCQQKGGRKRRPSCQARTQ</sequence>
<reference evidence="2" key="1">
    <citation type="submission" date="2019-03" db="EMBL/GenBank/DDBJ databases">
        <authorList>
            <person name="Mank J."/>
            <person name="Almeida P."/>
        </authorList>
    </citation>
    <scope>NUCLEOTIDE SEQUENCE</scope>
    <source>
        <strain evidence="2">78183</strain>
    </source>
</reference>
<feature type="compositionally biased region" description="Basic and acidic residues" evidence="1">
    <location>
        <begin position="89"/>
        <end position="109"/>
    </location>
</feature>
<dbReference type="AlphaFoldDB" id="A0A6N2LWW5"/>
<protein>
    <submittedName>
        <fullName evidence="2">Uncharacterized protein</fullName>
    </submittedName>
</protein>
<gene>
    <name evidence="2" type="ORF">SVIM_LOCUS275101</name>
</gene>
<evidence type="ECO:0000313" key="2">
    <source>
        <dbReference type="EMBL" id="VFU44625.1"/>
    </source>
</evidence>
<organism evidence="2">
    <name type="scientific">Salix viminalis</name>
    <name type="common">Common osier</name>
    <name type="synonym">Basket willow</name>
    <dbReference type="NCBI Taxonomy" id="40686"/>
    <lineage>
        <taxon>Eukaryota</taxon>
        <taxon>Viridiplantae</taxon>
        <taxon>Streptophyta</taxon>
        <taxon>Embryophyta</taxon>
        <taxon>Tracheophyta</taxon>
        <taxon>Spermatophyta</taxon>
        <taxon>Magnoliopsida</taxon>
        <taxon>eudicotyledons</taxon>
        <taxon>Gunneridae</taxon>
        <taxon>Pentapetalae</taxon>
        <taxon>rosids</taxon>
        <taxon>fabids</taxon>
        <taxon>Malpighiales</taxon>
        <taxon>Salicaceae</taxon>
        <taxon>Saliceae</taxon>
        <taxon>Salix</taxon>
    </lineage>
</organism>
<feature type="region of interest" description="Disordered" evidence="1">
    <location>
        <begin position="88"/>
        <end position="134"/>
    </location>
</feature>
<name>A0A6N2LWW5_SALVM</name>